<feature type="chain" id="PRO_5043696371" evidence="1">
    <location>
        <begin position="22"/>
        <end position="72"/>
    </location>
</feature>
<dbReference type="Proteomes" id="UP001497516">
    <property type="component" value="Chromosome 5"/>
</dbReference>
<dbReference type="AlphaFoldDB" id="A0AAV2ELS7"/>
<protein>
    <submittedName>
        <fullName evidence="2">Uncharacterized protein</fullName>
    </submittedName>
</protein>
<reference evidence="2 3" key="1">
    <citation type="submission" date="2024-04" db="EMBL/GenBank/DDBJ databases">
        <authorList>
            <person name="Fracassetti M."/>
        </authorList>
    </citation>
    <scope>NUCLEOTIDE SEQUENCE [LARGE SCALE GENOMIC DNA]</scope>
</reference>
<evidence type="ECO:0000313" key="2">
    <source>
        <dbReference type="EMBL" id="CAL1386941.1"/>
    </source>
</evidence>
<name>A0AAV2ELS7_9ROSI</name>
<accession>A0AAV2ELS7</accession>
<sequence>MRTANLPRILMFLMALSVVHGDVGSDQKYWKILPHPPPYCLIGVLAPGDHGGEACFLDECPFACQRKFGMLR</sequence>
<keyword evidence="1" id="KW-0732">Signal</keyword>
<organism evidence="2 3">
    <name type="scientific">Linum trigynum</name>
    <dbReference type="NCBI Taxonomy" id="586398"/>
    <lineage>
        <taxon>Eukaryota</taxon>
        <taxon>Viridiplantae</taxon>
        <taxon>Streptophyta</taxon>
        <taxon>Embryophyta</taxon>
        <taxon>Tracheophyta</taxon>
        <taxon>Spermatophyta</taxon>
        <taxon>Magnoliopsida</taxon>
        <taxon>eudicotyledons</taxon>
        <taxon>Gunneridae</taxon>
        <taxon>Pentapetalae</taxon>
        <taxon>rosids</taxon>
        <taxon>fabids</taxon>
        <taxon>Malpighiales</taxon>
        <taxon>Linaceae</taxon>
        <taxon>Linum</taxon>
    </lineage>
</organism>
<feature type="signal peptide" evidence="1">
    <location>
        <begin position="1"/>
        <end position="21"/>
    </location>
</feature>
<dbReference type="EMBL" id="OZ034818">
    <property type="protein sequence ID" value="CAL1386941.1"/>
    <property type="molecule type" value="Genomic_DNA"/>
</dbReference>
<proteinExistence type="predicted"/>
<evidence type="ECO:0000256" key="1">
    <source>
        <dbReference type="SAM" id="SignalP"/>
    </source>
</evidence>
<keyword evidence="3" id="KW-1185">Reference proteome</keyword>
<gene>
    <name evidence="2" type="ORF">LTRI10_LOCUS27957</name>
</gene>
<evidence type="ECO:0000313" key="3">
    <source>
        <dbReference type="Proteomes" id="UP001497516"/>
    </source>
</evidence>